<dbReference type="EMBL" id="JANAVB010001400">
    <property type="protein sequence ID" value="KAJ6852835.1"/>
    <property type="molecule type" value="Genomic_DNA"/>
</dbReference>
<organism evidence="1 2">
    <name type="scientific">Iris pallida</name>
    <name type="common">Sweet iris</name>
    <dbReference type="NCBI Taxonomy" id="29817"/>
    <lineage>
        <taxon>Eukaryota</taxon>
        <taxon>Viridiplantae</taxon>
        <taxon>Streptophyta</taxon>
        <taxon>Embryophyta</taxon>
        <taxon>Tracheophyta</taxon>
        <taxon>Spermatophyta</taxon>
        <taxon>Magnoliopsida</taxon>
        <taxon>Liliopsida</taxon>
        <taxon>Asparagales</taxon>
        <taxon>Iridaceae</taxon>
        <taxon>Iridoideae</taxon>
        <taxon>Irideae</taxon>
        <taxon>Iris</taxon>
    </lineage>
</organism>
<evidence type="ECO:0000313" key="2">
    <source>
        <dbReference type="Proteomes" id="UP001140949"/>
    </source>
</evidence>
<reference evidence="1" key="2">
    <citation type="submission" date="2023-04" db="EMBL/GenBank/DDBJ databases">
        <authorList>
            <person name="Bruccoleri R.E."/>
            <person name="Oakeley E.J."/>
            <person name="Faust A.-M."/>
            <person name="Dessus-Babus S."/>
            <person name="Altorfer M."/>
            <person name="Burckhardt D."/>
            <person name="Oertli M."/>
            <person name="Naumann U."/>
            <person name="Petersen F."/>
            <person name="Wong J."/>
        </authorList>
    </citation>
    <scope>NUCLEOTIDE SEQUENCE</scope>
    <source>
        <strain evidence="1">GSM-AAB239-AS_SAM_17_03QT</strain>
        <tissue evidence="1">Leaf</tissue>
    </source>
</reference>
<evidence type="ECO:0000313" key="1">
    <source>
        <dbReference type="EMBL" id="KAJ6852835.1"/>
    </source>
</evidence>
<name>A0AAX6IKC4_IRIPA</name>
<keyword evidence="2" id="KW-1185">Reference proteome</keyword>
<accession>A0AAX6IKC4</accession>
<sequence>MATARPLLSGRWRWSRRRFSSLSTIPLRSAISTYSPAIILREVEPETAGYCRTFYFFSDQIELGSGLSE</sequence>
<gene>
    <name evidence="1" type="ORF">M6B38_252545</name>
</gene>
<dbReference type="Proteomes" id="UP001140949">
    <property type="component" value="Unassembled WGS sequence"/>
</dbReference>
<reference evidence="1" key="1">
    <citation type="journal article" date="2023" name="GigaByte">
        <title>Genome assembly of the bearded iris, Iris pallida Lam.</title>
        <authorList>
            <person name="Bruccoleri R.E."/>
            <person name="Oakeley E.J."/>
            <person name="Faust A.M.E."/>
            <person name="Altorfer M."/>
            <person name="Dessus-Babus S."/>
            <person name="Burckhardt D."/>
            <person name="Oertli M."/>
            <person name="Naumann U."/>
            <person name="Petersen F."/>
            <person name="Wong J."/>
        </authorList>
    </citation>
    <scope>NUCLEOTIDE SEQUENCE</scope>
    <source>
        <strain evidence="1">GSM-AAB239-AS_SAM_17_03QT</strain>
    </source>
</reference>
<dbReference type="AlphaFoldDB" id="A0AAX6IKC4"/>
<comment type="caution">
    <text evidence="1">The sequence shown here is derived from an EMBL/GenBank/DDBJ whole genome shotgun (WGS) entry which is preliminary data.</text>
</comment>
<proteinExistence type="predicted"/>
<protein>
    <submittedName>
        <fullName evidence="1">Uncharacterized protein</fullName>
    </submittedName>
</protein>